<dbReference type="PANTHER" id="PTHR30627:SF2">
    <property type="entry name" value="PEPTIDOGLYCAN D,D-TRANSPEPTIDASE MRDA"/>
    <property type="match status" value="1"/>
</dbReference>
<evidence type="ECO:0000256" key="2">
    <source>
        <dbReference type="ARBA" id="ARBA00004236"/>
    </source>
</evidence>
<feature type="domain" description="Penicillin-binding protein transpeptidase" evidence="15">
    <location>
        <begin position="270"/>
        <end position="604"/>
    </location>
</feature>
<reference evidence="18" key="1">
    <citation type="journal article" date="2019" name="Int. J. Syst. Evol. Microbiol.">
        <title>The Global Catalogue of Microorganisms (GCM) 10K type strain sequencing project: providing services to taxonomists for standard genome sequencing and annotation.</title>
        <authorList>
            <consortium name="The Broad Institute Genomics Platform"/>
            <consortium name="The Broad Institute Genome Sequencing Center for Infectious Disease"/>
            <person name="Wu L."/>
            <person name="Ma J."/>
        </authorList>
    </citation>
    <scope>NUCLEOTIDE SEQUENCE [LARGE SCALE GENOMIC DNA]</scope>
    <source>
        <strain evidence="18">CCUG 54356</strain>
    </source>
</reference>
<dbReference type="RefSeq" id="WP_230435205.1">
    <property type="nucleotide sequence ID" value="NZ_CP087715.1"/>
</dbReference>
<evidence type="ECO:0000256" key="13">
    <source>
        <dbReference type="ARBA" id="ARBA00023316"/>
    </source>
</evidence>
<accession>A0ABW3UDD1</accession>
<dbReference type="Pfam" id="PF00905">
    <property type="entry name" value="Transpeptidase"/>
    <property type="match status" value="1"/>
</dbReference>
<evidence type="ECO:0000256" key="7">
    <source>
        <dbReference type="ARBA" id="ARBA00022692"/>
    </source>
</evidence>
<keyword evidence="4 14" id="KW-0997">Cell inner membrane</keyword>
<comment type="caution">
    <text evidence="17">The sequence shown here is derived from an EMBL/GenBank/DDBJ whole genome shotgun (WGS) entry which is preliminary data.</text>
</comment>
<dbReference type="EMBL" id="JBHTLR010000034">
    <property type="protein sequence ID" value="MFD1218319.1"/>
    <property type="molecule type" value="Genomic_DNA"/>
</dbReference>
<evidence type="ECO:0000256" key="1">
    <source>
        <dbReference type="ARBA" id="ARBA00004167"/>
    </source>
</evidence>
<feature type="binding site" evidence="14">
    <location>
        <position position="374"/>
    </location>
    <ligand>
        <name>Zn(2+)</name>
        <dbReference type="ChEBI" id="CHEBI:29105"/>
    </ligand>
</feature>
<dbReference type="Proteomes" id="UP001597264">
    <property type="component" value="Unassembled WGS sequence"/>
</dbReference>
<comment type="similarity">
    <text evidence="14">Belongs to the transpeptidase family. MrdA subfamily.</text>
</comment>
<keyword evidence="6 14" id="KW-0645">Protease</keyword>
<keyword evidence="14" id="KW-0862">Zinc</keyword>
<comment type="subcellular location">
    <subcellularLocation>
        <location evidence="14">Cell inner membrane</location>
        <topology evidence="14">Single-pass membrane protein</topology>
    </subcellularLocation>
    <subcellularLocation>
        <location evidence="2">Cell membrane</location>
    </subcellularLocation>
    <subcellularLocation>
        <location evidence="1">Membrane</location>
        <topology evidence="1">Single-pass membrane protein</topology>
    </subcellularLocation>
</comment>
<dbReference type="EC" id="3.4.16.4" evidence="14"/>
<dbReference type="Gene3D" id="3.40.710.10">
    <property type="entry name" value="DD-peptidase/beta-lactamase superfamily"/>
    <property type="match status" value="1"/>
</dbReference>
<keyword evidence="13 14" id="KW-0961">Cell wall biogenesis/degradation</keyword>
<sequence>MSDNLRLKDPYSEQRLFRNRMAVAIVGVVVLIGVLVVRFYNLQVVNYENYRTQSDQNRIQVRPVPPTRGLIYDRNGLLLADNRPSYTLSIVRERVHDLDATLELIGRLVRLDDSDVEKFKRRLPRRRPFQPVPLRYRLTEDEIARISVNEFHMPGVSVEAELVRYYPERGLFAHSVGYVGRISDRDLAKFTEEDVRRYSGTQSIGKVGLEASYEDVLLGDVGYENVETNARGRVLRVLERQDPKPGSELTLSLDARLQQVATEALGENRGAVVAIDVKTGGVLAFVSQPSFDPNLFVTGISFKDYRALSDSLDVPLFNRAVQGQYPPGSTLKPMMGLGGLAAGVIKKDTEIKDPGHYKLPNDPRIYRDWKRWGHGDHVDLIQGLAQSCDVFFWDMAARWNIDGMHDVATRFGLGAKTGIDLPIERAGLFPSRAWKRGARGAPWFPGDSLNAVLGQGFVLATPLQLAVMTATIANRGTHFRPQVVMAVDGIEQPPEVLHHVEAKPEYWDLVFEGMEAVVYSLHGTGKRAGKDLDFKVAGKSGTAQIVGIAQGERYDSEALKERHRDHALFIAFAPVDDPQIAVAVLVENGEGGGRVAAPVAREVLADWVGRPLEETASRMPIGWHPPLMPDAASAAPNVSILPKIQQEISARG</sequence>
<evidence type="ECO:0000256" key="12">
    <source>
        <dbReference type="ARBA" id="ARBA00023136"/>
    </source>
</evidence>
<dbReference type="NCBIfam" id="TIGR03423">
    <property type="entry name" value="pbp2_mrdA"/>
    <property type="match status" value="1"/>
</dbReference>
<comment type="pathway">
    <text evidence="14">Cell wall biogenesis; peptidoglycan biosynthesis.</text>
</comment>
<feature type="transmembrane region" description="Helical" evidence="14">
    <location>
        <begin position="21"/>
        <end position="40"/>
    </location>
</feature>
<evidence type="ECO:0000256" key="5">
    <source>
        <dbReference type="ARBA" id="ARBA00022645"/>
    </source>
</evidence>
<evidence type="ECO:0000256" key="3">
    <source>
        <dbReference type="ARBA" id="ARBA00022475"/>
    </source>
</evidence>
<dbReference type="PANTHER" id="PTHR30627">
    <property type="entry name" value="PEPTIDOGLYCAN D,D-TRANSPEPTIDASE"/>
    <property type="match status" value="1"/>
</dbReference>
<protein>
    <recommendedName>
        <fullName evidence="14">Peptidoglycan D,D-transpeptidase MrdA</fullName>
        <ecNumber evidence="14">3.4.16.4</ecNumber>
    </recommendedName>
    <alternativeName>
        <fullName evidence="14">Penicillin-binding protein 2</fullName>
        <shortName evidence="14">PBP-2</shortName>
    </alternativeName>
</protein>
<dbReference type="Pfam" id="PF03717">
    <property type="entry name" value="PBP_dimer"/>
    <property type="match status" value="1"/>
</dbReference>
<dbReference type="Gene3D" id="3.30.1390.30">
    <property type="entry name" value="Penicillin-binding protein 2a, domain 3"/>
    <property type="match status" value="1"/>
</dbReference>
<evidence type="ECO:0000256" key="8">
    <source>
        <dbReference type="ARBA" id="ARBA00022801"/>
    </source>
</evidence>
<dbReference type="SUPFAM" id="SSF56519">
    <property type="entry name" value="Penicillin binding protein dimerisation domain"/>
    <property type="match status" value="1"/>
</dbReference>
<feature type="binding site" evidence="14">
    <location>
        <position position="368"/>
    </location>
    <ligand>
        <name>Zn(2+)</name>
        <dbReference type="ChEBI" id="CHEBI:29105"/>
    </ligand>
</feature>
<evidence type="ECO:0000256" key="11">
    <source>
        <dbReference type="ARBA" id="ARBA00022989"/>
    </source>
</evidence>
<keyword evidence="18" id="KW-1185">Reference proteome</keyword>
<comment type="cofactor">
    <cofactor evidence="14">
        <name>Zn(2+)</name>
        <dbReference type="ChEBI" id="CHEBI:29105"/>
    </cofactor>
    <text evidence="14">Binds one Zn(2+) ion per subunit.</text>
</comment>
<evidence type="ECO:0000313" key="18">
    <source>
        <dbReference type="Proteomes" id="UP001597264"/>
    </source>
</evidence>
<evidence type="ECO:0000313" key="17">
    <source>
        <dbReference type="EMBL" id="MFD1218319.1"/>
    </source>
</evidence>
<dbReference type="Gene3D" id="3.90.1310.10">
    <property type="entry name" value="Penicillin-binding protein 2a (Domain 2)"/>
    <property type="match status" value="1"/>
</dbReference>
<evidence type="ECO:0000259" key="16">
    <source>
        <dbReference type="Pfam" id="PF03717"/>
    </source>
</evidence>
<dbReference type="InterPro" id="IPR017790">
    <property type="entry name" value="Penicillin-binding_protein_2"/>
</dbReference>
<feature type="domain" description="Penicillin-binding protein dimerisation" evidence="16">
    <location>
        <begin position="64"/>
        <end position="238"/>
    </location>
</feature>
<keyword evidence="12 14" id="KW-0472">Membrane</keyword>
<dbReference type="InterPro" id="IPR036138">
    <property type="entry name" value="PBP_dimer_sf"/>
</dbReference>
<dbReference type="SUPFAM" id="SSF56601">
    <property type="entry name" value="beta-lactamase/transpeptidase-like"/>
    <property type="match status" value="1"/>
</dbReference>
<dbReference type="InterPro" id="IPR001460">
    <property type="entry name" value="PCN-bd_Tpept"/>
</dbReference>
<keyword evidence="11 14" id="KW-1133">Transmembrane helix</keyword>
<comment type="function">
    <text evidence="14">Catalyzes cross-linking of the peptidoglycan cell wall.</text>
</comment>
<keyword evidence="14" id="KW-0479">Metal-binding</keyword>
<comment type="catalytic activity">
    <reaction evidence="14">
        <text>Preferential cleavage: (Ac)2-L-Lys-D-Ala-|-D-Ala. Also transpeptidation of peptidyl-alanyl moieties that are N-acyl substituents of D-alanine.</text>
        <dbReference type="EC" id="3.4.16.4"/>
    </reaction>
</comment>
<keyword evidence="8 14" id="KW-0378">Hydrolase</keyword>
<gene>
    <name evidence="14 17" type="primary">mrdA</name>
    <name evidence="17" type="ORF">ACFQ2X_17080</name>
</gene>
<evidence type="ECO:0000256" key="10">
    <source>
        <dbReference type="ARBA" id="ARBA00022984"/>
    </source>
</evidence>
<evidence type="ECO:0000256" key="9">
    <source>
        <dbReference type="ARBA" id="ARBA00022960"/>
    </source>
</evidence>
<dbReference type="HAMAP" id="MF_02081">
    <property type="entry name" value="MrdA_transpept"/>
    <property type="match status" value="1"/>
</dbReference>
<feature type="binding site" evidence="14">
    <location>
        <position position="388"/>
    </location>
    <ligand>
        <name>Zn(2+)</name>
        <dbReference type="ChEBI" id="CHEBI:29105"/>
    </ligand>
</feature>
<evidence type="ECO:0000256" key="4">
    <source>
        <dbReference type="ARBA" id="ARBA00022519"/>
    </source>
</evidence>
<dbReference type="GO" id="GO:0009002">
    <property type="term" value="F:serine-type D-Ala-D-Ala carboxypeptidase activity"/>
    <property type="evidence" value="ECO:0007669"/>
    <property type="project" value="UniProtKB-EC"/>
</dbReference>
<evidence type="ECO:0000256" key="6">
    <source>
        <dbReference type="ARBA" id="ARBA00022670"/>
    </source>
</evidence>
<evidence type="ECO:0000259" key="15">
    <source>
        <dbReference type="Pfam" id="PF00905"/>
    </source>
</evidence>
<proteinExistence type="inferred from homology"/>
<dbReference type="InterPro" id="IPR050515">
    <property type="entry name" value="Beta-lactam/transpept"/>
</dbReference>
<dbReference type="InterPro" id="IPR005311">
    <property type="entry name" value="PBP_dimer"/>
</dbReference>
<organism evidence="17 18">
    <name type="scientific">Microbulbifer celer</name>
    <dbReference type="NCBI Taxonomy" id="435905"/>
    <lineage>
        <taxon>Bacteria</taxon>
        <taxon>Pseudomonadati</taxon>
        <taxon>Pseudomonadota</taxon>
        <taxon>Gammaproteobacteria</taxon>
        <taxon>Cellvibrionales</taxon>
        <taxon>Microbulbiferaceae</taxon>
        <taxon>Microbulbifer</taxon>
    </lineage>
</organism>
<evidence type="ECO:0000256" key="14">
    <source>
        <dbReference type="HAMAP-Rule" id="MF_02081"/>
    </source>
</evidence>
<feature type="binding site" evidence="14">
    <location>
        <position position="353"/>
    </location>
    <ligand>
        <name>Zn(2+)</name>
        <dbReference type="ChEBI" id="CHEBI:29105"/>
    </ligand>
</feature>
<keyword evidence="5 14" id="KW-0121">Carboxypeptidase</keyword>
<keyword evidence="3 14" id="KW-1003">Cell membrane</keyword>
<dbReference type="InterPro" id="IPR012338">
    <property type="entry name" value="Beta-lactam/transpept-like"/>
</dbReference>
<name>A0ABW3UDD1_9GAMM</name>
<keyword evidence="9 14" id="KW-0133">Cell shape</keyword>
<keyword evidence="10 14" id="KW-0573">Peptidoglycan synthesis</keyword>
<feature type="active site" description="Acyl-ester intermediate" evidence="14">
    <location>
        <position position="329"/>
    </location>
</feature>
<keyword evidence="7 14" id="KW-0812">Transmembrane</keyword>